<reference evidence="4" key="1">
    <citation type="submission" date="2016-10" db="EMBL/GenBank/DDBJ databases">
        <authorList>
            <person name="Varghese N."/>
            <person name="Submissions S."/>
        </authorList>
    </citation>
    <scope>NUCLEOTIDE SEQUENCE [LARGE SCALE GENOMIC DNA]</scope>
    <source>
        <strain evidence="4">DSM 26921</strain>
    </source>
</reference>
<dbReference type="Proteomes" id="UP000199658">
    <property type="component" value="Unassembled WGS sequence"/>
</dbReference>
<dbReference type="PANTHER" id="PTHR28641:SF1">
    <property type="entry name" value="MALONYL-COA DECARBOXYLASE, MITOCHONDRIAL"/>
    <property type="match status" value="1"/>
</dbReference>
<dbReference type="EMBL" id="FOYO01000001">
    <property type="protein sequence ID" value="SFR45093.1"/>
    <property type="molecule type" value="Genomic_DNA"/>
</dbReference>
<dbReference type="InterPro" id="IPR007956">
    <property type="entry name" value="Malonyl_CoA_deC_C"/>
</dbReference>
<dbReference type="GO" id="GO:0050080">
    <property type="term" value="F:malonyl-CoA decarboxylase activity"/>
    <property type="evidence" value="ECO:0007669"/>
    <property type="project" value="InterPro"/>
</dbReference>
<dbReference type="InterPro" id="IPR042303">
    <property type="entry name" value="Malonyl_CoA_deC_C_sf"/>
</dbReference>
<evidence type="ECO:0000313" key="3">
    <source>
        <dbReference type="EMBL" id="SFR45093.1"/>
    </source>
</evidence>
<dbReference type="Pfam" id="PF17408">
    <property type="entry name" value="MCD_N"/>
    <property type="match status" value="1"/>
</dbReference>
<protein>
    <submittedName>
        <fullName evidence="3">Malonyl-CoA decarboxylase</fullName>
    </submittedName>
</protein>
<dbReference type="OrthoDB" id="5292736at2"/>
<name>A0A1I6GS64_9RHOB</name>
<proteinExistence type="predicted"/>
<accession>A0A1I6GS64</accession>
<feature type="domain" description="Malonyl-CoA decarboxylase C-terminal" evidence="1">
    <location>
        <begin position="163"/>
        <end position="400"/>
    </location>
</feature>
<dbReference type="PANTHER" id="PTHR28641">
    <property type="match status" value="1"/>
</dbReference>
<feature type="domain" description="Malonyl-CoA decarboxylase N-terminal" evidence="2">
    <location>
        <begin position="78"/>
        <end position="160"/>
    </location>
</feature>
<dbReference type="InterPro" id="IPR038351">
    <property type="entry name" value="MCD_N_sf"/>
</dbReference>
<dbReference type="RefSeq" id="WP_090215898.1">
    <property type="nucleotide sequence ID" value="NZ_FOYO01000001.1"/>
</dbReference>
<dbReference type="Gene3D" id="3.40.630.150">
    <property type="entry name" value="Malonyl-CoA decarboxylase, catalytic domain"/>
    <property type="match status" value="1"/>
</dbReference>
<evidence type="ECO:0000259" key="2">
    <source>
        <dbReference type="Pfam" id="PF17408"/>
    </source>
</evidence>
<gene>
    <name evidence="3" type="ORF">SAMN04488002_1917</name>
</gene>
<dbReference type="InterPro" id="IPR035372">
    <property type="entry name" value="MCD_N"/>
</dbReference>
<evidence type="ECO:0000313" key="4">
    <source>
        <dbReference type="Proteomes" id="UP000199658"/>
    </source>
</evidence>
<dbReference type="Pfam" id="PF05292">
    <property type="entry name" value="MCD"/>
    <property type="match status" value="1"/>
</dbReference>
<evidence type="ECO:0000259" key="1">
    <source>
        <dbReference type="Pfam" id="PF05292"/>
    </source>
</evidence>
<dbReference type="InterPro" id="IPR038917">
    <property type="entry name" value="Malonyl_CoA_deC"/>
</dbReference>
<organism evidence="3 4">
    <name type="scientific">Litoreibacter janthinus</name>
    <dbReference type="NCBI Taxonomy" id="670154"/>
    <lineage>
        <taxon>Bacteria</taxon>
        <taxon>Pseudomonadati</taxon>
        <taxon>Pseudomonadota</taxon>
        <taxon>Alphaproteobacteria</taxon>
        <taxon>Rhodobacterales</taxon>
        <taxon>Roseobacteraceae</taxon>
        <taxon>Litoreibacter</taxon>
    </lineage>
</organism>
<sequence length="429" mass="47000">MTQQSFLSEILARIAGAGRSRTQAVEDTAASLISLCRSLVRDVSEAEGLKISRQILDIYAAADVAEKAAFFFAVSREFGPDDSALSAAVANWTPGDIDAARALHFVAEPQTQELIRTINRVPGATAELVAMRADLLVHAKQNSQLRGLDSDFQHLFKSWFNRGFLEMRQINWSTSAQILEKIITYEAVHEIADWDDLRQRVGDPDRMLFAFFHPAMPDDPLIFVEVALLIEVPNAIGPILAVDRKQTDLDTATVATFYSISNCHAGLRGVSFGNFLIKQVVAELQKLRPNLETFVTLSPVPGLRKWAEQSLQNGDALLSDSDKATLSELGENDLPQDDFVTKLAARFLTEAKRASGTAADPVAHFHLGNGATLLRVHPGADQSPRGIANSWGVMVNYLYDGETIEQNHQVYASHHDVSASPIIIALSKG</sequence>
<dbReference type="STRING" id="670154.SAMN04488002_1917"/>
<dbReference type="GO" id="GO:0006633">
    <property type="term" value="P:fatty acid biosynthetic process"/>
    <property type="evidence" value="ECO:0007669"/>
    <property type="project" value="InterPro"/>
</dbReference>
<keyword evidence="4" id="KW-1185">Reference proteome</keyword>
<dbReference type="Gene3D" id="1.20.140.90">
    <property type="entry name" value="Malonyl-CoA decarboxylase, oligemerization domain"/>
    <property type="match status" value="1"/>
</dbReference>
<dbReference type="AlphaFoldDB" id="A0A1I6GS64"/>